<name>A0A150JAA1_9EURY</name>
<dbReference type="Proteomes" id="UP000075398">
    <property type="component" value="Unassembled WGS sequence"/>
</dbReference>
<dbReference type="EMBL" id="LNGC01000001">
    <property type="protein sequence ID" value="KYC53874.1"/>
    <property type="molecule type" value="Genomic_DNA"/>
</dbReference>
<comment type="caution">
    <text evidence="1">The sequence shown here is derived from an EMBL/GenBank/DDBJ whole genome shotgun (WGS) entry which is preliminary data.</text>
</comment>
<proteinExistence type="predicted"/>
<gene>
    <name evidence="1" type="ORF">AMQ22_00074</name>
</gene>
<dbReference type="AlphaFoldDB" id="A0A150JAA1"/>
<accession>A0A150JAA1</accession>
<evidence type="ECO:0000313" key="2">
    <source>
        <dbReference type="Proteomes" id="UP000075398"/>
    </source>
</evidence>
<evidence type="ECO:0000313" key="1">
    <source>
        <dbReference type="EMBL" id="KYC53874.1"/>
    </source>
</evidence>
<protein>
    <submittedName>
        <fullName evidence="1">Uncharacterized protein</fullName>
    </submittedName>
</protein>
<sequence length="165" mass="18372">MGKMYLFDLEDTLETFRGMLAELTDPRDESEDPEKLFRNVVLGKPKTNSLFAGELAYLKFYDNSFTTYLRGRGNMINIQGAIIHVIPGLDDKAAKKCTKDADIIQAYLRSNPFKDVPGTDVTLAKVKNPQSFRTIPWGDVKKPNLSTGCGTLFDLSKVASTVIES</sequence>
<organism evidence="1 2">
    <name type="scientific">Candidatus Methanofastidiosum methylothiophilum</name>
    <dbReference type="NCBI Taxonomy" id="1705564"/>
    <lineage>
        <taxon>Archaea</taxon>
        <taxon>Methanobacteriati</taxon>
        <taxon>Methanobacteriota</taxon>
        <taxon>Stenosarchaea group</taxon>
        <taxon>Candidatus Methanofastidiosia</taxon>
        <taxon>Candidatus Methanofastidiosales</taxon>
        <taxon>Candidatus Methanofastidiosaceae</taxon>
        <taxon>Candidatus Methanofastidiosum</taxon>
    </lineage>
</organism>
<reference evidence="1 2" key="1">
    <citation type="journal article" date="2016" name="ISME J.">
        <title>Chasing the elusive Euryarchaeota class WSA2: genomes reveal a uniquely fastidious methyl-reducing methanogen.</title>
        <authorList>
            <person name="Nobu M.K."/>
            <person name="Narihiro T."/>
            <person name="Kuroda K."/>
            <person name="Mei R."/>
            <person name="Liu W.T."/>
        </authorList>
    </citation>
    <scope>NUCLEOTIDE SEQUENCE [LARGE SCALE GENOMIC DNA]</scope>
    <source>
        <strain evidence="1">U1lsi0528_Bin055</strain>
    </source>
</reference>